<evidence type="ECO:0000256" key="8">
    <source>
        <dbReference type="ARBA" id="ARBA00022490"/>
    </source>
</evidence>
<dbReference type="Gene3D" id="3.30.505.10">
    <property type="entry name" value="SH2 domain"/>
    <property type="match status" value="1"/>
</dbReference>
<evidence type="ECO:0000313" key="28">
    <source>
        <dbReference type="EMBL" id="PKK26278.1"/>
    </source>
</evidence>
<dbReference type="SMART" id="SM00252">
    <property type="entry name" value="SH2"/>
    <property type="match status" value="1"/>
</dbReference>
<proteinExistence type="inferred from homology"/>
<keyword evidence="19" id="KW-0406">Ion transport</keyword>
<dbReference type="InterPro" id="IPR036860">
    <property type="entry name" value="SH2_dom_sf"/>
</dbReference>
<evidence type="ECO:0000256" key="10">
    <source>
        <dbReference type="ARBA" id="ARBA00022568"/>
    </source>
</evidence>
<comment type="subcellular location">
    <subcellularLocation>
        <location evidence="2">Cytoplasm</location>
    </subcellularLocation>
    <subcellularLocation>
        <location evidence="1">Membrane</location>
        <topology evidence="1">Multi-pass membrane protein</topology>
    </subcellularLocation>
</comment>
<feature type="region of interest" description="Disordered" evidence="24">
    <location>
        <begin position="666"/>
        <end position="822"/>
    </location>
</feature>
<evidence type="ECO:0000256" key="22">
    <source>
        <dbReference type="ARBA" id="ARBA00033627"/>
    </source>
</evidence>
<dbReference type="PANTHER" id="PTHR10846:SF42">
    <property type="entry name" value="SODIUM_POTASSIUM_CALCIUM EXCHANGER 3"/>
    <property type="match status" value="1"/>
</dbReference>
<feature type="region of interest" description="Disordered" evidence="24">
    <location>
        <begin position="436"/>
        <end position="457"/>
    </location>
</feature>
<comment type="catalytic activity">
    <reaction evidence="22">
        <text>Ca(2+)(out) + K(+)(out) + 4 Na(+)(in) = Ca(2+)(in) + K(+)(in) + 4 Na(+)(out)</text>
        <dbReference type="Rhea" id="RHEA:69967"/>
        <dbReference type="ChEBI" id="CHEBI:29101"/>
        <dbReference type="ChEBI" id="CHEBI:29103"/>
        <dbReference type="ChEBI" id="CHEBI:29108"/>
    </reaction>
</comment>
<evidence type="ECO:0000256" key="13">
    <source>
        <dbReference type="ARBA" id="ARBA00022837"/>
    </source>
</evidence>
<dbReference type="GO" id="GO:0005886">
    <property type="term" value="C:plasma membrane"/>
    <property type="evidence" value="ECO:0007669"/>
    <property type="project" value="TreeGrafter"/>
</dbReference>
<feature type="compositionally biased region" description="Low complexity" evidence="24">
    <location>
        <begin position="750"/>
        <end position="778"/>
    </location>
</feature>
<dbReference type="Gene3D" id="1.20.1050.80">
    <property type="entry name" value="VPS9 domain"/>
    <property type="match status" value="1"/>
</dbReference>
<keyword evidence="10" id="KW-0109">Calcium transport</keyword>
<dbReference type="InParanoid" id="A0A2I0M9C1"/>
<keyword evidence="17 23" id="KW-0727">SH2 domain</keyword>
<name>A0A2I0M9C1_COLLI</name>
<feature type="transmembrane region" description="Helical" evidence="25">
    <location>
        <begin position="7"/>
        <end position="23"/>
    </location>
</feature>
<evidence type="ECO:0000256" key="2">
    <source>
        <dbReference type="ARBA" id="ARBA00004496"/>
    </source>
</evidence>
<feature type="compositionally biased region" description="Basic and acidic residues" evidence="24">
    <location>
        <begin position="720"/>
        <end position="732"/>
    </location>
</feature>
<dbReference type="InterPro" id="IPR000980">
    <property type="entry name" value="SH2"/>
</dbReference>
<dbReference type="GO" id="GO:0015293">
    <property type="term" value="F:symporter activity"/>
    <property type="evidence" value="ECO:0007669"/>
    <property type="project" value="UniProtKB-KW"/>
</dbReference>
<keyword evidence="14" id="KW-0769">Symport</keyword>
<dbReference type="AlphaFoldDB" id="A0A2I0M9C1"/>
<evidence type="ECO:0000256" key="9">
    <source>
        <dbReference type="ARBA" id="ARBA00022538"/>
    </source>
</evidence>
<comment type="similarity">
    <text evidence="4">Belongs to the RIN (Ras interaction/interference) family.</text>
</comment>
<keyword evidence="7" id="KW-0343">GTPase activation</keyword>
<evidence type="ECO:0000256" key="1">
    <source>
        <dbReference type="ARBA" id="ARBA00004141"/>
    </source>
</evidence>
<evidence type="ECO:0000256" key="6">
    <source>
        <dbReference type="ARBA" id="ARBA00022449"/>
    </source>
</evidence>
<dbReference type="GO" id="GO:0005737">
    <property type="term" value="C:cytoplasm"/>
    <property type="evidence" value="ECO:0007669"/>
    <property type="project" value="UniProtKB-SubCell"/>
</dbReference>
<protein>
    <submittedName>
        <fullName evidence="28">Ras and Rab interactor 2</fullName>
    </submittedName>
</protein>
<evidence type="ECO:0000256" key="21">
    <source>
        <dbReference type="ARBA" id="ARBA00023201"/>
    </source>
</evidence>
<evidence type="ECO:0000256" key="16">
    <source>
        <dbReference type="ARBA" id="ARBA00022989"/>
    </source>
</evidence>
<dbReference type="InterPro" id="IPR003123">
    <property type="entry name" value="VPS9"/>
</dbReference>
<keyword evidence="15" id="KW-0630">Potassium</keyword>
<dbReference type="SUPFAM" id="SSF109993">
    <property type="entry name" value="VPS9 domain"/>
    <property type="match status" value="1"/>
</dbReference>
<evidence type="ECO:0000313" key="29">
    <source>
        <dbReference type="Proteomes" id="UP000053872"/>
    </source>
</evidence>
<keyword evidence="16 25" id="KW-1133">Transmembrane helix</keyword>
<feature type="domain" description="VPS9" evidence="27">
    <location>
        <begin position="999"/>
        <end position="1138"/>
    </location>
</feature>
<evidence type="ECO:0000259" key="26">
    <source>
        <dbReference type="PROSITE" id="PS50001"/>
    </source>
</evidence>
<evidence type="ECO:0000256" key="3">
    <source>
        <dbReference type="ARBA" id="ARBA00005364"/>
    </source>
</evidence>
<dbReference type="InterPro" id="IPR004837">
    <property type="entry name" value="NaCa_Exmemb"/>
</dbReference>
<dbReference type="InterPro" id="IPR044880">
    <property type="entry name" value="NCX_ion-bd_dom_sf"/>
</dbReference>
<evidence type="ECO:0000256" key="19">
    <source>
        <dbReference type="ARBA" id="ARBA00023065"/>
    </source>
</evidence>
<feature type="transmembrane region" description="Helical" evidence="25">
    <location>
        <begin position="310"/>
        <end position="333"/>
    </location>
</feature>
<dbReference type="FunFam" id="3.30.505.10:FF:000052">
    <property type="entry name" value="Ras and Rab interactor 2"/>
    <property type="match status" value="1"/>
</dbReference>
<dbReference type="Pfam" id="PF23268">
    <property type="entry name" value="RIN1"/>
    <property type="match status" value="1"/>
</dbReference>
<keyword evidence="20 25" id="KW-0472">Membrane</keyword>
<keyword evidence="5" id="KW-0813">Transport</keyword>
<feature type="compositionally biased region" description="Acidic residues" evidence="24">
    <location>
        <begin position="198"/>
        <end position="231"/>
    </location>
</feature>
<organism evidence="28 29">
    <name type="scientific">Columba livia</name>
    <name type="common">Rock dove</name>
    <dbReference type="NCBI Taxonomy" id="8932"/>
    <lineage>
        <taxon>Eukaryota</taxon>
        <taxon>Metazoa</taxon>
        <taxon>Chordata</taxon>
        <taxon>Craniata</taxon>
        <taxon>Vertebrata</taxon>
        <taxon>Euteleostomi</taxon>
        <taxon>Archelosauria</taxon>
        <taxon>Archosauria</taxon>
        <taxon>Dinosauria</taxon>
        <taxon>Saurischia</taxon>
        <taxon>Theropoda</taxon>
        <taxon>Coelurosauria</taxon>
        <taxon>Aves</taxon>
        <taxon>Neognathae</taxon>
        <taxon>Neoaves</taxon>
        <taxon>Columbimorphae</taxon>
        <taxon>Columbiformes</taxon>
        <taxon>Columbidae</taxon>
        <taxon>Columba</taxon>
    </lineage>
</organism>
<evidence type="ECO:0000256" key="15">
    <source>
        <dbReference type="ARBA" id="ARBA00022958"/>
    </source>
</evidence>
<dbReference type="FunFam" id="1.20.1420.30:FF:000009">
    <property type="entry name" value="sodium/potassium/calcium exchanger 5 isoform X2"/>
    <property type="match status" value="1"/>
</dbReference>
<feature type="region of interest" description="Disordered" evidence="24">
    <location>
        <begin position="836"/>
        <end position="863"/>
    </location>
</feature>
<dbReference type="CDD" id="cd10394">
    <property type="entry name" value="SH2_RIN2"/>
    <property type="match status" value="1"/>
</dbReference>
<dbReference type="InterPro" id="IPR037191">
    <property type="entry name" value="VPS9_dom_sf"/>
</dbReference>
<evidence type="ECO:0000256" key="24">
    <source>
        <dbReference type="SAM" id="MobiDB-lite"/>
    </source>
</evidence>
<feature type="transmembrane region" description="Helical" evidence="25">
    <location>
        <begin position="29"/>
        <end position="49"/>
    </location>
</feature>
<evidence type="ECO:0000259" key="27">
    <source>
        <dbReference type="PROSITE" id="PS51205"/>
    </source>
</evidence>
<feature type="region of interest" description="Disordered" evidence="24">
    <location>
        <begin position="177"/>
        <end position="238"/>
    </location>
</feature>
<dbReference type="PROSITE" id="PS50001">
    <property type="entry name" value="SH2"/>
    <property type="match status" value="1"/>
</dbReference>
<dbReference type="InterPro" id="IPR035868">
    <property type="entry name" value="RIN2_SH2"/>
</dbReference>
<evidence type="ECO:0000256" key="7">
    <source>
        <dbReference type="ARBA" id="ARBA00022468"/>
    </source>
</evidence>
<feature type="domain" description="SH2" evidence="26">
    <location>
        <begin position="480"/>
        <end position="573"/>
    </location>
</feature>
<evidence type="ECO:0000256" key="5">
    <source>
        <dbReference type="ARBA" id="ARBA00022448"/>
    </source>
</evidence>
<evidence type="ECO:0000256" key="11">
    <source>
        <dbReference type="ARBA" id="ARBA00022692"/>
    </source>
</evidence>
<comment type="similarity">
    <text evidence="3">Belongs to the Ca(2+):cation antiporter (CaCA) (TC 2.A.19) family. SLC24A subfamily.</text>
</comment>
<accession>A0A2I0M9C1</accession>
<feature type="compositionally biased region" description="Pro residues" evidence="24">
    <location>
        <begin position="687"/>
        <end position="697"/>
    </location>
</feature>
<dbReference type="GO" id="GO:0008273">
    <property type="term" value="F:calcium, potassium:sodium antiporter activity"/>
    <property type="evidence" value="ECO:0007669"/>
    <property type="project" value="TreeGrafter"/>
</dbReference>
<dbReference type="Pfam" id="PF01699">
    <property type="entry name" value="Na_Ca_ex"/>
    <property type="match status" value="1"/>
</dbReference>
<dbReference type="InterPro" id="IPR004481">
    <property type="entry name" value="K/Na/Ca-exchanger"/>
</dbReference>
<evidence type="ECO:0000256" key="4">
    <source>
        <dbReference type="ARBA" id="ARBA00006919"/>
    </source>
</evidence>
<dbReference type="Pfam" id="PF02204">
    <property type="entry name" value="VPS9"/>
    <property type="match status" value="1"/>
</dbReference>
<dbReference type="FunFam" id="1.20.1050.80:FF:000002">
    <property type="entry name" value="Ras and Rab interactor 2"/>
    <property type="match status" value="1"/>
</dbReference>
<dbReference type="EMBL" id="AKCR02000027">
    <property type="protein sequence ID" value="PKK26278.1"/>
    <property type="molecule type" value="Genomic_DNA"/>
</dbReference>
<keyword evidence="18" id="KW-0915">Sodium</keyword>
<evidence type="ECO:0000256" key="17">
    <source>
        <dbReference type="ARBA" id="ARBA00022999"/>
    </source>
</evidence>
<dbReference type="STRING" id="8932.A0A2I0M9C1"/>
<evidence type="ECO:0000256" key="20">
    <source>
        <dbReference type="ARBA" id="ARBA00023136"/>
    </source>
</evidence>
<keyword evidence="11 25" id="KW-0812">Transmembrane</keyword>
<keyword evidence="21" id="KW-0739">Sodium transport</keyword>
<dbReference type="GO" id="GO:0005096">
    <property type="term" value="F:GTPase activator activity"/>
    <property type="evidence" value="ECO:0007669"/>
    <property type="project" value="UniProtKB-KW"/>
</dbReference>
<feature type="transmembrane region" description="Helical" evidence="25">
    <location>
        <begin position="284"/>
        <end position="303"/>
    </location>
</feature>
<evidence type="ECO:0000256" key="23">
    <source>
        <dbReference type="PROSITE-ProRule" id="PRU00191"/>
    </source>
</evidence>
<sequence>SWSLLRDSIYYTLSVIALIVFIYDEKVSWWESLVLVLMYIIYIVIMKYNSTIHHCFERKTKNSANMVNGLANNTEMDDNSNCDATVVLLKKGNCSRNFQRKASVIMVDELLSAYPHQLSFSEAGLRIMITSHFPPKTRLSMASRMLINERQRLINSRTYTNGESEVAIKIPIKQVVENGTGPSSSAERGVNGTRWDEDAAEAGNETENENEDNENNENDEEEEEDDDDEDHEGPYTPFDLPTGKIEILKWLFTWPLSFVLYFTVPNCNKPHLEKWFMVTFASSTLWIAAFSYMMVWMVTIIGYTLGIPDVIMGITFLAAGTSVPDCMASLIVARQGMGDMAVSNSIGSNVFDILIGLGLPWALQTLAVNYGSYELEASSGVSVGKMSSLTMKDHGLDKRGSFFKLIDTIASEIGELKQEMVQTDLTAEDGSADLRRPVKDMDNVSPEKNDVKSCPRDSGYDSLSNKLSILDKLLHTHPVWLQLGLSDAEAMEILRAQPPGIFLVRKSARLQKKVISLRLPSDCGSCLKEFAIKESTYTFSLEGSGISFADLFRLIAFYCISRDVLPFTLKLPHAIAAARTEAELEEIAQLGLNFWSSSANSSPPDPSAPRRPAPLDGACKDSRQLCLINGVHSIRTRTPSELECSQTNGALCFINPLFLKVHSQDVSGSLKRQSPRAPDANGTARPRSPPPRPPPPSINSIFTSPQLSRTIKQASMPETVSHKKERGLDSLQHKPAPIPPPRLKKQAACSEVEGSARAAAARPGGSAGRVPEAAGIPGEPLPEPAPAAARSTGAPSSESQPPWHGGRQRLSDMSISTSSSDSLDFDRSMPLFGYEGDTTSSLEDFEGESDQESMAPPLKPKKKRNSSFVLPKIVKSQLRKVSGVFSSFMTPEKRMIKKIAEMSQDKRTYFGCLVQDYVSFLQENKECHVSSTDMLQTIRQFMTQVKNYLSQSSELDPPIESLIPEDQIDVVLEKAMHKCILKPLKGHIEAMLKEFHTADGSWKQLKENLQLVRQRNPQELGVFVPTPDFVDVEKIKVKFMTMQKMYSPEKKVMLLLRVCKLIYTVMENNSGRLYGADDFLPVLTYVIAQCDMLELDTEIEYMMELLDPSLLHGEGGYYLTSAYGALSLIKNFQEEQAARLLSSEARDTLRQWHKRRTTNRMIPSVDDFQSRVVTSTEE</sequence>
<keyword evidence="9" id="KW-0633">Potassium transport</keyword>
<keyword evidence="6" id="KW-0050">Antiport</keyword>
<dbReference type="GO" id="GO:0006874">
    <property type="term" value="P:intracellular calcium ion homeostasis"/>
    <property type="evidence" value="ECO:0007669"/>
    <property type="project" value="TreeGrafter"/>
</dbReference>
<evidence type="ECO:0000256" key="12">
    <source>
        <dbReference type="ARBA" id="ARBA00022729"/>
    </source>
</evidence>
<dbReference type="PROSITE" id="PS51205">
    <property type="entry name" value="VPS9"/>
    <property type="match status" value="1"/>
</dbReference>
<evidence type="ECO:0000256" key="25">
    <source>
        <dbReference type="SAM" id="Phobius"/>
    </source>
</evidence>
<gene>
    <name evidence="28" type="primary">RIN2</name>
    <name evidence="28" type="ORF">A306_00008232</name>
</gene>
<keyword evidence="8" id="KW-0963">Cytoplasm</keyword>
<evidence type="ECO:0000256" key="18">
    <source>
        <dbReference type="ARBA" id="ARBA00023053"/>
    </source>
</evidence>
<dbReference type="PANTHER" id="PTHR10846">
    <property type="entry name" value="SODIUM/POTASSIUM/CALCIUM EXCHANGER"/>
    <property type="match status" value="1"/>
</dbReference>
<keyword evidence="12" id="KW-0732">Signal</keyword>
<keyword evidence="13" id="KW-0106">Calcium</keyword>
<feature type="compositionally biased region" description="Polar residues" evidence="24">
    <location>
        <begin position="698"/>
        <end position="718"/>
    </location>
</feature>
<evidence type="ECO:0000256" key="14">
    <source>
        <dbReference type="ARBA" id="ARBA00022847"/>
    </source>
</evidence>
<keyword evidence="29" id="KW-1185">Reference proteome</keyword>
<dbReference type="Gene3D" id="1.20.1420.30">
    <property type="entry name" value="NCX, central ion-binding region"/>
    <property type="match status" value="2"/>
</dbReference>
<feature type="non-terminal residue" evidence="28">
    <location>
        <position position="1"/>
    </location>
</feature>
<comment type="caution">
    <text evidence="28">The sequence shown here is derived from an EMBL/GenBank/DDBJ whole genome shotgun (WGS) entry which is preliminary data.</text>
</comment>
<dbReference type="SUPFAM" id="SSF55550">
    <property type="entry name" value="SH2 domain"/>
    <property type="match status" value="1"/>
</dbReference>
<reference evidence="28 29" key="1">
    <citation type="journal article" date="2013" name="Science">
        <title>Genomic diversity and evolution of the head crest in the rock pigeon.</title>
        <authorList>
            <person name="Shapiro M.D."/>
            <person name="Kronenberg Z."/>
            <person name="Li C."/>
            <person name="Domyan E.T."/>
            <person name="Pan H."/>
            <person name="Campbell M."/>
            <person name="Tan H."/>
            <person name="Huff C.D."/>
            <person name="Hu H."/>
            <person name="Vickrey A.I."/>
            <person name="Nielsen S.C."/>
            <person name="Stringham S.A."/>
            <person name="Hu H."/>
            <person name="Willerslev E."/>
            <person name="Gilbert M.T."/>
            <person name="Yandell M."/>
            <person name="Zhang G."/>
            <person name="Wang J."/>
        </authorList>
    </citation>
    <scope>NUCLEOTIDE SEQUENCE [LARGE SCALE GENOMIC DNA]</scope>
    <source>
        <tissue evidence="28">Blood</tissue>
    </source>
</reference>
<dbReference type="Proteomes" id="UP000053872">
    <property type="component" value="Unassembled WGS sequence"/>
</dbReference>
<dbReference type="SMART" id="SM00167">
    <property type="entry name" value="VPS9"/>
    <property type="match status" value="1"/>
</dbReference>
<dbReference type="GO" id="GO:0005262">
    <property type="term" value="F:calcium channel activity"/>
    <property type="evidence" value="ECO:0007669"/>
    <property type="project" value="TreeGrafter"/>
</dbReference>
<feature type="compositionally biased region" description="Low complexity" evidence="24">
    <location>
        <begin position="811"/>
        <end position="822"/>
    </location>
</feature>